<dbReference type="Proteomes" id="UP000075391">
    <property type="component" value="Unassembled WGS sequence"/>
</dbReference>
<reference evidence="2 3" key="1">
    <citation type="submission" date="2016-03" db="EMBL/GenBank/DDBJ databases">
        <authorList>
            <person name="Ploux O."/>
        </authorList>
    </citation>
    <scope>NUCLEOTIDE SEQUENCE [LARGE SCALE GENOMIC DNA]</scope>
    <source>
        <strain evidence="2 3">BER2</strain>
    </source>
</reference>
<name>A0A150WW25_BDEBC</name>
<keyword evidence="1" id="KW-0472">Membrane</keyword>
<protein>
    <submittedName>
        <fullName evidence="2">Uncharacterized protein</fullName>
    </submittedName>
</protein>
<evidence type="ECO:0000256" key="1">
    <source>
        <dbReference type="SAM" id="Phobius"/>
    </source>
</evidence>
<proteinExistence type="predicted"/>
<dbReference type="OrthoDB" id="5296846at2"/>
<feature type="transmembrane region" description="Helical" evidence="1">
    <location>
        <begin position="43"/>
        <end position="63"/>
    </location>
</feature>
<dbReference type="AlphaFoldDB" id="A0A150WW25"/>
<evidence type="ECO:0000313" key="2">
    <source>
        <dbReference type="EMBL" id="KYG70671.1"/>
    </source>
</evidence>
<sequence length="99" mass="11252">MNALLRKKKEWEFENERYLLKLVSTSADVTVESVKRAGLITSFLAYLVYKSLGVMLAIAAAIFRGPQLVRLVSPQHAFEPVEATFHLLESQIKNPYSLR</sequence>
<comment type="caution">
    <text evidence="2">The sequence shown here is derived from an EMBL/GenBank/DDBJ whole genome shotgun (WGS) entry which is preliminary data.</text>
</comment>
<dbReference type="EMBL" id="LUKF01000001">
    <property type="protein sequence ID" value="KYG70671.1"/>
    <property type="molecule type" value="Genomic_DNA"/>
</dbReference>
<keyword evidence="1" id="KW-1133">Transmembrane helix</keyword>
<organism evidence="2 3">
    <name type="scientific">Bdellovibrio bacteriovorus</name>
    <dbReference type="NCBI Taxonomy" id="959"/>
    <lineage>
        <taxon>Bacteria</taxon>
        <taxon>Pseudomonadati</taxon>
        <taxon>Bdellovibrionota</taxon>
        <taxon>Bdellovibrionia</taxon>
        <taxon>Bdellovibrionales</taxon>
        <taxon>Pseudobdellovibrionaceae</taxon>
        <taxon>Bdellovibrio</taxon>
    </lineage>
</organism>
<dbReference type="RefSeq" id="WP_063242445.1">
    <property type="nucleotide sequence ID" value="NZ_LUKF01000001.1"/>
</dbReference>
<evidence type="ECO:0000313" key="3">
    <source>
        <dbReference type="Proteomes" id="UP000075391"/>
    </source>
</evidence>
<gene>
    <name evidence="2" type="ORF">AZI85_01680</name>
</gene>
<accession>A0A150WW25</accession>
<keyword evidence="1" id="KW-0812">Transmembrane</keyword>